<name>A0A8J4ULD1_CLAMG</name>
<reference evidence="2" key="1">
    <citation type="submission" date="2020-07" db="EMBL/GenBank/DDBJ databases">
        <title>Clarias magur genome sequencing, assembly and annotation.</title>
        <authorList>
            <person name="Kushwaha B."/>
            <person name="Kumar R."/>
            <person name="Das P."/>
            <person name="Joshi C.G."/>
            <person name="Kumar D."/>
            <person name="Nagpure N.S."/>
            <person name="Pandey M."/>
            <person name="Agarwal S."/>
            <person name="Srivastava S."/>
            <person name="Singh M."/>
            <person name="Sahoo L."/>
            <person name="Jayasankar P."/>
            <person name="Meher P.K."/>
            <person name="Koringa P.G."/>
            <person name="Iquebal M.A."/>
            <person name="Das S.P."/>
            <person name="Bit A."/>
            <person name="Patnaik S."/>
            <person name="Patel N."/>
            <person name="Shah T.M."/>
            <person name="Hinsu A."/>
            <person name="Jena J.K."/>
        </authorList>
    </citation>
    <scope>NUCLEOTIDE SEQUENCE</scope>
    <source>
        <strain evidence="2">CIFAMagur01</strain>
        <tissue evidence="2">Testis</tissue>
    </source>
</reference>
<evidence type="ECO:0000313" key="2">
    <source>
        <dbReference type="EMBL" id="KAF5897637.1"/>
    </source>
</evidence>
<evidence type="ECO:0000256" key="1">
    <source>
        <dbReference type="SAM" id="MobiDB-lite"/>
    </source>
</evidence>
<dbReference type="AlphaFoldDB" id="A0A8J4ULD1"/>
<feature type="compositionally biased region" description="Basic and acidic residues" evidence="1">
    <location>
        <begin position="42"/>
        <end position="66"/>
    </location>
</feature>
<keyword evidence="2" id="KW-0378">Hydrolase</keyword>
<protein>
    <submittedName>
        <fullName evidence="2">Holliday junction ATP-dependent DNA helicase RuvB</fullName>
    </submittedName>
</protein>
<gene>
    <name evidence="2" type="ORF">DAT39_012638</name>
</gene>
<dbReference type="Proteomes" id="UP000727407">
    <property type="component" value="Unassembled WGS sequence"/>
</dbReference>
<keyword evidence="2" id="KW-0347">Helicase</keyword>
<feature type="non-terminal residue" evidence="2">
    <location>
        <position position="66"/>
    </location>
</feature>
<accession>A0A8J4ULD1</accession>
<dbReference type="EMBL" id="QNUK01000226">
    <property type="protein sequence ID" value="KAF5897637.1"/>
    <property type="molecule type" value="Genomic_DNA"/>
</dbReference>
<keyword evidence="3" id="KW-1185">Reference proteome</keyword>
<proteinExistence type="predicted"/>
<evidence type="ECO:0000313" key="3">
    <source>
        <dbReference type="Proteomes" id="UP000727407"/>
    </source>
</evidence>
<sequence>DQGHPRHNHARMDQSPVFLVQSDIMAMQHKSTNSPDPNPIKHPWDAPDKEVKSTEAPQHSKDLLES</sequence>
<keyword evidence="2" id="KW-0067">ATP-binding</keyword>
<feature type="region of interest" description="Disordered" evidence="1">
    <location>
        <begin position="25"/>
        <end position="66"/>
    </location>
</feature>
<dbReference type="GO" id="GO:0004386">
    <property type="term" value="F:helicase activity"/>
    <property type="evidence" value="ECO:0007669"/>
    <property type="project" value="UniProtKB-KW"/>
</dbReference>
<organism evidence="2 3">
    <name type="scientific">Clarias magur</name>
    <name type="common">Asian catfish</name>
    <name type="synonym">Macropteronotus magur</name>
    <dbReference type="NCBI Taxonomy" id="1594786"/>
    <lineage>
        <taxon>Eukaryota</taxon>
        <taxon>Metazoa</taxon>
        <taxon>Chordata</taxon>
        <taxon>Craniata</taxon>
        <taxon>Vertebrata</taxon>
        <taxon>Euteleostomi</taxon>
        <taxon>Actinopterygii</taxon>
        <taxon>Neopterygii</taxon>
        <taxon>Teleostei</taxon>
        <taxon>Ostariophysi</taxon>
        <taxon>Siluriformes</taxon>
        <taxon>Clariidae</taxon>
        <taxon>Clarias</taxon>
    </lineage>
</organism>
<keyword evidence="2" id="KW-0547">Nucleotide-binding</keyword>
<feature type="non-terminal residue" evidence="2">
    <location>
        <position position="1"/>
    </location>
</feature>
<comment type="caution">
    <text evidence="2">The sequence shown here is derived from an EMBL/GenBank/DDBJ whole genome shotgun (WGS) entry which is preliminary data.</text>
</comment>